<keyword evidence="2" id="KW-1185">Reference proteome</keyword>
<evidence type="ECO:0000313" key="1">
    <source>
        <dbReference type="EMBL" id="KAK8554041.1"/>
    </source>
</evidence>
<proteinExistence type="predicted"/>
<dbReference type="EMBL" id="JBBPBM010000019">
    <property type="protein sequence ID" value="KAK8554041.1"/>
    <property type="molecule type" value="Genomic_DNA"/>
</dbReference>
<dbReference type="Proteomes" id="UP001472677">
    <property type="component" value="Unassembled WGS sequence"/>
</dbReference>
<protein>
    <submittedName>
        <fullName evidence="1">Uncharacterized protein</fullName>
    </submittedName>
</protein>
<reference evidence="1 2" key="1">
    <citation type="journal article" date="2024" name="G3 (Bethesda)">
        <title>Genome assembly of Hibiscus sabdariffa L. provides insights into metabolisms of medicinal natural products.</title>
        <authorList>
            <person name="Kim T."/>
        </authorList>
    </citation>
    <scope>NUCLEOTIDE SEQUENCE [LARGE SCALE GENOMIC DNA]</scope>
    <source>
        <strain evidence="1">TK-2024</strain>
        <tissue evidence="1">Old leaves</tissue>
    </source>
</reference>
<sequence length="169" mass="18181">MTRKIIITTCSSCNEWCILCRLWDIASSQDLRNTGIIGMPLNGDEEPEETLPSPSVVAAQPEAHAGSSLHGTSIHGISPICSQGAELDANEDVVRCTDTWSPDCHPPSIVDLSSVTQSFVDVDPPVVEAQKDVELSILDLGVGQDRTLDAVTSVVAPRIGHHTSTRRVW</sequence>
<organism evidence="1 2">
    <name type="scientific">Hibiscus sabdariffa</name>
    <name type="common">roselle</name>
    <dbReference type="NCBI Taxonomy" id="183260"/>
    <lineage>
        <taxon>Eukaryota</taxon>
        <taxon>Viridiplantae</taxon>
        <taxon>Streptophyta</taxon>
        <taxon>Embryophyta</taxon>
        <taxon>Tracheophyta</taxon>
        <taxon>Spermatophyta</taxon>
        <taxon>Magnoliopsida</taxon>
        <taxon>eudicotyledons</taxon>
        <taxon>Gunneridae</taxon>
        <taxon>Pentapetalae</taxon>
        <taxon>rosids</taxon>
        <taxon>malvids</taxon>
        <taxon>Malvales</taxon>
        <taxon>Malvaceae</taxon>
        <taxon>Malvoideae</taxon>
        <taxon>Hibiscus</taxon>
    </lineage>
</organism>
<evidence type="ECO:0000313" key="2">
    <source>
        <dbReference type="Proteomes" id="UP001472677"/>
    </source>
</evidence>
<accession>A0ABR2E9P6</accession>
<gene>
    <name evidence="1" type="ORF">V6N12_031019</name>
</gene>
<name>A0ABR2E9P6_9ROSI</name>
<comment type="caution">
    <text evidence="1">The sequence shown here is derived from an EMBL/GenBank/DDBJ whole genome shotgun (WGS) entry which is preliminary data.</text>
</comment>